<dbReference type="AlphaFoldDB" id="A0A839K0K7"/>
<feature type="domain" description="EAL" evidence="2">
    <location>
        <begin position="291"/>
        <end position="543"/>
    </location>
</feature>
<protein>
    <submittedName>
        <fullName evidence="3">EAL domain-containing protein</fullName>
    </submittedName>
</protein>
<sequence length="543" mass="62755">MNSIIGRAYKNGRVSLVKILLICILVVSIVYLVYMTGGTKKVYVHLLYIPIILTSLFWGAYVGLLSGVICGILIGPFMPLDVSNGTMQDSINWISRLLIFSLIGFITGYMIDRINKLNMERQERDLKSPFYNLPNAQQLLHDIEDRINSRENFKLFSIKLTNLSEIEKYVDNKLVFDIVNNLAKRLMHCCGRKAIYSYEKDELIVLACENCMEDYEYKIKKVLDYYFAFPISMNGYKIRVSLKVGVYVYQGQESSPIEIYNKARIAYEQGEAKESGVYYYDFNLESKRREIHNITGALLESIENNELFVVYQPKIDIVNNKISGVEALVRWNRNGNEPIGPNTFIPIAEEIGFLNKISKFVIDNATSHMKMWNSKGMNVKCSINASVNELLDDNYTSWAKDIIANKSLKQSDFEIEITERAIASNDKRLFEKMNLLKEYGYQISVDDFGTGYNSLKSISQIPFDKLKIDKYFIDRINQTVIEELVKHFIEYAHTFGKIVIAEGVETEDQLNILKRLNCDEVQGYYFSKPLLPEELEEFYKKFK</sequence>
<keyword evidence="1" id="KW-0472">Membrane</keyword>
<keyword evidence="4" id="KW-1185">Reference proteome</keyword>
<proteinExistence type="predicted"/>
<gene>
    <name evidence="3" type="ORF">H0486_10120</name>
</gene>
<evidence type="ECO:0000259" key="2">
    <source>
        <dbReference type="PROSITE" id="PS50883"/>
    </source>
</evidence>
<dbReference type="SUPFAM" id="SSF141868">
    <property type="entry name" value="EAL domain-like"/>
    <property type="match status" value="1"/>
</dbReference>
<dbReference type="EMBL" id="JACEGA010000001">
    <property type="protein sequence ID" value="MBB2183234.1"/>
    <property type="molecule type" value="Genomic_DNA"/>
</dbReference>
<dbReference type="GO" id="GO:0071111">
    <property type="term" value="F:cyclic-guanylate-specific phosphodiesterase activity"/>
    <property type="evidence" value="ECO:0007669"/>
    <property type="project" value="InterPro"/>
</dbReference>
<evidence type="ECO:0000313" key="3">
    <source>
        <dbReference type="EMBL" id="MBB2183234.1"/>
    </source>
</evidence>
<keyword evidence="1" id="KW-0812">Transmembrane</keyword>
<dbReference type="PANTHER" id="PTHR33121:SF79">
    <property type="entry name" value="CYCLIC DI-GMP PHOSPHODIESTERASE PDED-RELATED"/>
    <property type="match status" value="1"/>
</dbReference>
<comment type="caution">
    <text evidence="3">The sequence shown here is derived from an EMBL/GenBank/DDBJ whole genome shotgun (WGS) entry which is preliminary data.</text>
</comment>
<dbReference type="Gene3D" id="3.30.70.270">
    <property type="match status" value="1"/>
</dbReference>
<organism evidence="3 4">
    <name type="scientific">Variimorphobacter saccharofermentans</name>
    <dbReference type="NCBI Taxonomy" id="2755051"/>
    <lineage>
        <taxon>Bacteria</taxon>
        <taxon>Bacillati</taxon>
        <taxon>Bacillota</taxon>
        <taxon>Clostridia</taxon>
        <taxon>Lachnospirales</taxon>
        <taxon>Lachnospiraceae</taxon>
        <taxon>Variimorphobacter</taxon>
    </lineage>
</organism>
<dbReference type="InterPro" id="IPR001633">
    <property type="entry name" value="EAL_dom"/>
</dbReference>
<dbReference type="SMART" id="SM00052">
    <property type="entry name" value="EAL"/>
    <property type="match status" value="1"/>
</dbReference>
<evidence type="ECO:0000313" key="4">
    <source>
        <dbReference type="Proteomes" id="UP000574276"/>
    </source>
</evidence>
<dbReference type="PANTHER" id="PTHR33121">
    <property type="entry name" value="CYCLIC DI-GMP PHOSPHODIESTERASE PDEF"/>
    <property type="match status" value="1"/>
</dbReference>
<dbReference type="PROSITE" id="PS50883">
    <property type="entry name" value="EAL"/>
    <property type="match status" value="1"/>
</dbReference>
<dbReference type="InterPro" id="IPR035919">
    <property type="entry name" value="EAL_sf"/>
</dbReference>
<dbReference type="RefSeq" id="WP_228352911.1">
    <property type="nucleotide sequence ID" value="NZ_JACEGA010000001.1"/>
</dbReference>
<evidence type="ECO:0000256" key="1">
    <source>
        <dbReference type="SAM" id="Phobius"/>
    </source>
</evidence>
<dbReference type="Proteomes" id="UP000574276">
    <property type="component" value="Unassembled WGS sequence"/>
</dbReference>
<dbReference type="Gene3D" id="3.20.20.450">
    <property type="entry name" value="EAL domain"/>
    <property type="match status" value="1"/>
</dbReference>
<feature type="transmembrane region" description="Helical" evidence="1">
    <location>
        <begin position="94"/>
        <end position="111"/>
    </location>
</feature>
<feature type="transmembrane region" description="Helical" evidence="1">
    <location>
        <begin position="16"/>
        <end position="34"/>
    </location>
</feature>
<accession>A0A839K0K7</accession>
<dbReference type="SUPFAM" id="SSF55073">
    <property type="entry name" value="Nucleotide cyclase"/>
    <property type="match status" value="1"/>
</dbReference>
<dbReference type="Pfam" id="PF00563">
    <property type="entry name" value="EAL"/>
    <property type="match status" value="1"/>
</dbReference>
<name>A0A839K0K7_9FIRM</name>
<dbReference type="InterPro" id="IPR043128">
    <property type="entry name" value="Rev_trsase/Diguanyl_cyclase"/>
</dbReference>
<keyword evidence="1" id="KW-1133">Transmembrane helix</keyword>
<reference evidence="3 4" key="1">
    <citation type="submission" date="2020-07" db="EMBL/GenBank/DDBJ databases">
        <title>Characterization and genome sequencing of isolate MD1, a novel member within the family Lachnospiraceae.</title>
        <authorList>
            <person name="Rettenmaier R."/>
            <person name="Di Bello L."/>
            <person name="Zinser C."/>
            <person name="Scheitz K."/>
            <person name="Liebl W."/>
            <person name="Zverlov V."/>
        </authorList>
    </citation>
    <scope>NUCLEOTIDE SEQUENCE [LARGE SCALE GENOMIC DNA]</scope>
    <source>
        <strain evidence="3 4">MD1</strain>
    </source>
</reference>
<dbReference type="InterPro" id="IPR029787">
    <property type="entry name" value="Nucleotide_cyclase"/>
</dbReference>
<dbReference type="InterPro" id="IPR050706">
    <property type="entry name" value="Cyclic-di-GMP_PDE-like"/>
</dbReference>
<feature type="transmembrane region" description="Helical" evidence="1">
    <location>
        <begin position="46"/>
        <end position="74"/>
    </location>
</feature>
<dbReference type="CDD" id="cd01948">
    <property type="entry name" value="EAL"/>
    <property type="match status" value="1"/>
</dbReference>